<sequence>MGLINNYSTCINSLSRVLTDERGKSKDEDPEQLGMKGKAEGPREALGKFSLVNYNERQWTCGWCSSEKKGHRYPNQRLTPELLLQRQTRGSLGDATTEPVCADFLPALKPITFAITQNQS</sequence>
<feature type="region of interest" description="Disordered" evidence="1">
    <location>
        <begin position="19"/>
        <end position="40"/>
    </location>
</feature>
<evidence type="ECO:0000256" key="1">
    <source>
        <dbReference type="SAM" id="MobiDB-lite"/>
    </source>
</evidence>
<dbReference type="AlphaFoldDB" id="B0DHR4"/>
<protein>
    <submittedName>
        <fullName evidence="2">Predicted protein</fullName>
    </submittedName>
</protein>
<dbReference type="Proteomes" id="UP000001194">
    <property type="component" value="Unassembled WGS sequence"/>
</dbReference>
<evidence type="ECO:0000313" key="2">
    <source>
        <dbReference type="EMBL" id="EDR05773.1"/>
    </source>
</evidence>
<gene>
    <name evidence="2" type="ORF">LACBIDRAFT_302485</name>
</gene>
<keyword evidence="3" id="KW-1185">Reference proteome</keyword>
<evidence type="ECO:0000313" key="3">
    <source>
        <dbReference type="Proteomes" id="UP000001194"/>
    </source>
</evidence>
<proteinExistence type="predicted"/>
<dbReference type="RefSeq" id="XP_001883449.1">
    <property type="nucleotide sequence ID" value="XM_001883414.1"/>
</dbReference>
<dbReference type="GeneID" id="6079221"/>
<name>B0DHR4_LACBS</name>
<dbReference type="KEGG" id="lbc:LACBIDRAFT_302485"/>
<reference evidence="2 3" key="1">
    <citation type="journal article" date="2008" name="Nature">
        <title>The genome of Laccaria bicolor provides insights into mycorrhizal symbiosis.</title>
        <authorList>
            <person name="Martin F."/>
            <person name="Aerts A."/>
            <person name="Ahren D."/>
            <person name="Brun A."/>
            <person name="Danchin E.G.J."/>
            <person name="Duchaussoy F."/>
            <person name="Gibon J."/>
            <person name="Kohler A."/>
            <person name="Lindquist E."/>
            <person name="Pereda V."/>
            <person name="Salamov A."/>
            <person name="Shapiro H.J."/>
            <person name="Wuyts J."/>
            <person name="Blaudez D."/>
            <person name="Buee M."/>
            <person name="Brokstein P."/>
            <person name="Canbaeck B."/>
            <person name="Cohen D."/>
            <person name="Courty P.E."/>
            <person name="Coutinho P.M."/>
            <person name="Delaruelle C."/>
            <person name="Detter J.C."/>
            <person name="Deveau A."/>
            <person name="DiFazio S."/>
            <person name="Duplessis S."/>
            <person name="Fraissinet-Tachet L."/>
            <person name="Lucic E."/>
            <person name="Frey-Klett P."/>
            <person name="Fourrey C."/>
            <person name="Feussner I."/>
            <person name="Gay G."/>
            <person name="Grimwood J."/>
            <person name="Hoegger P.J."/>
            <person name="Jain P."/>
            <person name="Kilaru S."/>
            <person name="Labbe J."/>
            <person name="Lin Y.C."/>
            <person name="Legue V."/>
            <person name="Le Tacon F."/>
            <person name="Marmeisse R."/>
            <person name="Melayah D."/>
            <person name="Montanini B."/>
            <person name="Muratet M."/>
            <person name="Nehls U."/>
            <person name="Niculita-Hirzel H."/>
            <person name="Oudot-Le Secq M.P."/>
            <person name="Peter M."/>
            <person name="Quesneville H."/>
            <person name="Rajashekar B."/>
            <person name="Reich M."/>
            <person name="Rouhier N."/>
            <person name="Schmutz J."/>
            <person name="Yin T."/>
            <person name="Chalot M."/>
            <person name="Henrissat B."/>
            <person name="Kuees U."/>
            <person name="Lucas S."/>
            <person name="Van de Peer Y."/>
            <person name="Podila G.K."/>
            <person name="Polle A."/>
            <person name="Pukkila P.J."/>
            <person name="Richardson P.M."/>
            <person name="Rouze P."/>
            <person name="Sanders I.R."/>
            <person name="Stajich J.E."/>
            <person name="Tunlid A."/>
            <person name="Tuskan G."/>
            <person name="Grigoriev I.V."/>
        </authorList>
    </citation>
    <scope>NUCLEOTIDE SEQUENCE [LARGE SCALE GENOMIC DNA]</scope>
    <source>
        <strain evidence="3">S238N-H82 / ATCC MYA-4686</strain>
    </source>
</reference>
<organism evidence="3">
    <name type="scientific">Laccaria bicolor (strain S238N-H82 / ATCC MYA-4686)</name>
    <name type="common">Bicoloured deceiver</name>
    <name type="synonym">Laccaria laccata var. bicolor</name>
    <dbReference type="NCBI Taxonomy" id="486041"/>
    <lineage>
        <taxon>Eukaryota</taxon>
        <taxon>Fungi</taxon>
        <taxon>Dikarya</taxon>
        <taxon>Basidiomycota</taxon>
        <taxon>Agaricomycotina</taxon>
        <taxon>Agaricomycetes</taxon>
        <taxon>Agaricomycetidae</taxon>
        <taxon>Agaricales</taxon>
        <taxon>Agaricineae</taxon>
        <taxon>Hydnangiaceae</taxon>
        <taxon>Laccaria</taxon>
    </lineage>
</organism>
<dbReference type="InParanoid" id="B0DHR4"/>
<dbReference type="HOGENOM" id="CLU_2050068_0_0_1"/>
<accession>B0DHR4</accession>
<dbReference type="EMBL" id="DS547111">
    <property type="protein sequence ID" value="EDR05773.1"/>
    <property type="molecule type" value="Genomic_DNA"/>
</dbReference>